<reference evidence="1 2" key="1">
    <citation type="submission" date="2019-06" db="EMBL/GenBank/DDBJ databases">
        <title>Genomic Encyclopedia of Archaeal and Bacterial Type Strains, Phase II (KMG-II): from individual species to whole genera.</title>
        <authorList>
            <person name="Goeker M."/>
        </authorList>
    </citation>
    <scope>NUCLEOTIDE SEQUENCE [LARGE SCALE GENOMIC DNA]</scope>
    <source>
        <strain evidence="1 2">DSM 18423</strain>
    </source>
</reference>
<name>A0A543KDX2_9RHOB</name>
<keyword evidence="2" id="KW-1185">Reference proteome</keyword>
<organism evidence="1 2">
    <name type="scientific">Roseinatronobacter monicus</name>
    <dbReference type="NCBI Taxonomy" id="393481"/>
    <lineage>
        <taxon>Bacteria</taxon>
        <taxon>Pseudomonadati</taxon>
        <taxon>Pseudomonadota</taxon>
        <taxon>Alphaproteobacteria</taxon>
        <taxon>Rhodobacterales</taxon>
        <taxon>Paracoccaceae</taxon>
        <taxon>Roseinatronobacter</taxon>
    </lineage>
</organism>
<dbReference type="Proteomes" id="UP000320582">
    <property type="component" value="Unassembled WGS sequence"/>
</dbReference>
<evidence type="ECO:0000313" key="2">
    <source>
        <dbReference type="Proteomes" id="UP000320582"/>
    </source>
</evidence>
<accession>A0A543KDX2</accession>
<dbReference type="EMBL" id="VFPT01000001">
    <property type="protein sequence ID" value="TQM93268.1"/>
    <property type="molecule type" value="Genomic_DNA"/>
</dbReference>
<comment type="caution">
    <text evidence="1">The sequence shown here is derived from an EMBL/GenBank/DDBJ whole genome shotgun (WGS) entry which is preliminary data.</text>
</comment>
<dbReference type="AlphaFoldDB" id="A0A543KDX2"/>
<evidence type="ECO:0000313" key="1">
    <source>
        <dbReference type="EMBL" id="TQM93268.1"/>
    </source>
</evidence>
<gene>
    <name evidence="1" type="ORF">BD293_1900</name>
</gene>
<proteinExistence type="predicted"/>
<protein>
    <submittedName>
        <fullName evidence="1">Uncharacterized protein</fullName>
    </submittedName>
</protein>
<sequence>MIQAEQVAQKNSSFILGINLLRMSHRVCATQAYNWLRFRCTAIL</sequence>